<dbReference type="OrthoDB" id="2052122at2"/>
<dbReference type="AlphaFoldDB" id="A0A4V2PUG3"/>
<organism evidence="7 8">
    <name type="scientific">Lonepinella koalarum</name>
    <dbReference type="NCBI Taxonomy" id="53417"/>
    <lineage>
        <taxon>Bacteria</taxon>
        <taxon>Pseudomonadati</taxon>
        <taxon>Pseudomonadota</taxon>
        <taxon>Gammaproteobacteria</taxon>
        <taxon>Pasteurellales</taxon>
        <taxon>Pasteurellaceae</taxon>
        <taxon>Lonepinella</taxon>
    </lineage>
</organism>
<evidence type="ECO:0000256" key="5">
    <source>
        <dbReference type="ARBA" id="ARBA00023459"/>
    </source>
</evidence>
<keyword evidence="3" id="KW-0378">Hydrolase</keyword>
<comment type="similarity">
    <text evidence="5">Belongs to the DAPG/phloretin hydrolase family.</text>
</comment>
<dbReference type="RefSeq" id="WP_132300578.1">
    <property type="nucleotide sequence ID" value="NZ_CP170642.1"/>
</dbReference>
<dbReference type="GO" id="GO:0016787">
    <property type="term" value="F:hydrolase activity"/>
    <property type="evidence" value="ECO:0007669"/>
    <property type="project" value="UniProtKB-KW"/>
</dbReference>
<evidence type="ECO:0000313" key="8">
    <source>
        <dbReference type="Proteomes" id="UP000295496"/>
    </source>
</evidence>
<evidence type="ECO:0000256" key="4">
    <source>
        <dbReference type="ARBA" id="ARBA00022833"/>
    </source>
</evidence>
<dbReference type="GO" id="GO:0046872">
    <property type="term" value="F:metal ion binding"/>
    <property type="evidence" value="ECO:0007669"/>
    <property type="project" value="UniProtKB-KW"/>
</dbReference>
<comment type="cofactor">
    <cofactor evidence="1">
        <name>Zn(2+)</name>
        <dbReference type="ChEBI" id="CHEBI:29105"/>
    </cofactor>
</comment>
<dbReference type="Proteomes" id="UP000295496">
    <property type="component" value="Unassembled WGS sequence"/>
</dbReference>
<protein>
    <recommendedName>
        <fullName evidence="6">DAPG hydrolase PhiG domain-containing protein</fullName>
    </recommendedName>
</protein>
<name>A0A4V2PUG3_9PAST</name>
<keyword evidence="4" id="KW-0862">Zinc</keyword>
<feature type="domain" description="DAPG hydrolase PhiG" evidence="6">
    <location>
        <begin position="48"/>
        <end position="268"/>
    </location>
</feature>
<proteinExistence type="inferred from homology"/>
<evidence type="ECO:0000256" key="2">
    <source>
        <dbReference type="ARBA" id="ARBA00022723"/>
    </source>
</evidence>
<gene>
    <name evidence="7" type="ORF">EV692_0693</name>
</gene>
<sequence length="274" mass="31933">MQDINRIVPMYDGAEKKPYYKYLLMPIEQPPQGAEFFKNLVKKESGLEFADRQKMQTEGLDTISDGVYIQNDGGILIAANVPAPDLTPETLNWWFAWHFLDPLRYAIWDPNDHFDTIISEKERQRLLDQTIPYRERPWGMNNSVKESMNGEEPMDLNIYFKRPSDIGFSDQVNDSTCTAFFCGSAMQDFGTFKAPLTIALVLVRDEKNASYVIKERFWLGYGINDEGIGYTQFPTEWLEPFAEKFQSLALHCHKEYRHLNKILPSVYKENKDNW</sequence>
<evidence type="ECO:0000256" key="1">
    <source>
        <dbReference type="ARBA" id="ARBA00001947"/>
    </source>
</evidence>
<evidence type="ECO:0000256" key="3">
    <source>
        <dbReference type="ARBA" id="ARBA00022801"/>
    </source>
</evidence>
<comment type="caution">
    <text evidence="7">The sequence shown here is derived from an EMBL/GenBank/DDBJ whole genome shotgun (WGS) entry which is preliminary data.</text>
</comment>
<evidence type="ECO:0000259" key="6">
    <source>
        <dbReference type="Pfam" id="PF18089"/>
    </source>
</evidence>
<reference evidence="7 8" key="1">
    <citation type="submission" date="2019-03" db="EMBL/GenBank/DDBJ databases">
        <title>Genomic Encyclopedia of Type Strains, Phase IV (KMG-IV): sequencing the most valuable type-strain genomes for metagenomic binning, comparative biology and taxonomic classification.</title>
        <authorList>
            <person name="Goeker M."/>
        </authorList>
    </citation>
    <scope>NUCLEOTIDE SEQUENCE [LARGE SCALE GENOMIC DNA]</scope>
    <source>
        <strain evidence="7 8">DSM 10053</strain>
    </source>
</reference>
<keyword evidence="2" id="KW-0479">Metal-binding</keyword>
<accession>A0A4V2PUG3</accession>
<dbReference type="InterPro" id="IPR041526">
    <property type="entry name" value="DAPG_hydrolase"/>
</dbReference>
<evidence type="ECO:0000313" key="7">
    <source>
        <dbReference type="EMBL" id="TCK70421.1"/>
    </source>
</evidence>
<dbReference type="EMBL" id="SMGJ01000002">
    <property type="protein sequence ID" value="TCK70421.1"/>
    <property type="molecule type" value="Genomic_DNA"/>
</dbReference>
<keyword evidence="8" id="KW-1185">Reference proteome</keyword>
<dbReference type="Pfam" id="PF18089">
    <property type="entry name" value="DAPG_hydrolase"/>
    <property type="match status" value="1"/>
</dbReference>